<name>A0A4D8RBF5_AZOBR</name>
<keyword evidence="1" id="KW-0812">Transmembrane</keyword>
<accession>A0A4D8RBF5</accession>
<feature type="transmembrane region" description="Helical" evidence="1">
    <location>
        <begin position="106"/>
        <end position="125"/>
    </location>
</feature>
<evidence type="ECO:0000313" key="2">
    <source>
        <dbReference type="EMBL" id="QCO19331.1"/>
    </source>
</evidence>
<protein>
    <submittedName>
        <fullName evidence="2">Uncharacterized protein</fullName>
    </submittedName>
</protein>
<keyword evidence="2" id="KW-0614">Plasmid</keyword>
<evidence type="ECO:0000313" key="3">
    <source>
        <dbReference type="Proteomes" id="UP000298693"/>
    </source>
</evidence>
<gene>
    <name evidence="2" type="ORF">D3869_29170</name>
</gene>
<reference evidence="2 3" key="1">
    <citation type="submission" date="2018-09" db="EMBL/GenBank/DDBJ databases">
        <title>Whole genome based analysis of evolution and adaptive divergence in Indian and Brazilian strains of Azospirillum brasilense.</title>
        <authorList>
            <person name="Singh C."/>
            <person name="Tripathi A.K."/>
        </authorList>
    </citation>
    <scope>NUCLEOTIDE SEQUENCE [LARGE SCALE GENOMIC DNA]</scope>
    <source>
        <strain evidence="2 3">MTCC4039</strain>
        <plasmid evidence="2 3">p3</plasmid>
    </source>
</reference>
<evidence type="ECO:0000256" key="1">
    <source>
        <dbReference type="SAM" id="Phobius"/>
    </source>
</evidence>
<organism evidence="2 3">
    <name type="scientific">Azospirillum brasilense</name>
    <dbReference type="NCBI Taxonomy" id="192"/>
    <lineage>
        <taxon>Bacteria</taxon>
        <taxon>Pseudomonadati</taxon>
        <taxon>Pseudomonadota</taxon>
        <taxon>Alphaproteobacteria</taxon>
        <taxon>Rhodospirillales</taxon>
        <taxon>Azospirillaceae</taxon>
        <taxon>Azospirillum</taxon>
    </lineage>
</organism>
<dbReference type="Proteomes" id="UP000298693">
    <property type="component" value="Plasmid p3"/>
</dbReference>
<geneLocation type="plasmid" evidence="2">
    <name>p3</name>
</geneLocation>
<dbReference type="AlphaFoldDB" id="A0A4D8RBF5"/>
<keyword evidence="1" id="KW-0472">Membrane</keyword>
<keyword evidence="1" id="KW-1133">Transmembrane helix</keyword>
<dbReference type="EMBL" id="CP032349">
    <property type="protein sequence ID" value="QCO19331.1"/>
    <property type="molecule type" value="Genomic_DNA"/>
</dbReference>
<sequence length="196" mass="22163">MNARTTMQAEEKSDAIYIRLSHLSQLFDNLDPSPFREGRLTAGAEEYLLKRVEAQPRNQPVRIVIHLPVKEMMRSPPVDVAAALTGHFAACAAGEAKRMREAIRTWRQAALIGFVMLSICLFLAWQISNNLPPRPMTRILQESFVILGWVSVWKPIETFLYELLPPGKRRRQHLLLRLSSAEVVVSCSPFPGQNCG</sequence>
<proteinExistence type="predicted"/>